<gene>
    <name evidence="1" type="ORF">NQ318_011972</name>
</gene>
<proteinExistence type="predicted"/>
<dbReference type="EMBL" id="JAPWTK010000277">
    <property type="protein sequence ID" value="KAJ8943760.1"/>
    <property type="molecule type" value="Genomic_DNA"/>
</dbReference>
<reference evidence="1" key="1">
    <citation type="journal article" date="2023" name="Insect Mol. Biol.">
        <title>Genome sequencing provides insights into the evolution of gene families encoding plant cell wall-degrading enzymes in longhorned beetles.</title>
        <authorList>
            <person name="Shin N.R."/>
            <person name="Okamura Y."/>
            <person name="Kirsch R."/>
            <person name="Pauchet Y."/>
        </authorList>
    </citation>
    <scope>NUCLEOTIDE SEQUENCE</scope>
    <source>
        <strain evidence="1">AMC_N1</strain>
    </source>
</reference>
<name>A0AAV8XZ57_9CUCU</name>
<evidence type="ECO:0000313" key="2">
    <source>
        <dbReference type="Proteomes" id="UP001162162"/>
    </source>
</evidence>
<comment type="caution">
    <text evidence="1">The sequence shown here is derived from an EMBL/GenBank/DDBJ whole genome shotgun (WGS) entry which is preliminary data.</text>
</comment>
<keyword evidence="2" id="KW-1185">Reference proteome</keyword>
<organism evidence="1 2">
    <name type="scientific">Aromia moschata</name>
    <dbReference type="NCBI Taxonomy" id="1265417"/>
    <lineage>
        <taxon>Eukaryota</taxon>
        <taxon>Metazoa</taxon>
        <taxon>Ecdysozoa</taxon>
        <taxon>Arthropoda</taxon>
        <taxon>Hexapoda</taxon>
        <taxon>Insecta</taxon>
        <taxon>Pterygota</taxon>
        <taxon>Neoptera</taxon>
        <taxon>Endopterygota</taxon>
        <taxon>Coleoptera</taxon>
        <taxon>Polyphaga</taxon>
        <taxon>Cucujiformia</taxon>
        <taxon>Chrysomeloidea</taxon>
        <taxon>Cerambycidae</taxon>
        <taxon>Cerambycinae</taxon>
        <taxon>Callichromatini</taxon>
        <taxon>Aromia</taxon>
    </lineage>
</organism>
<dbReference type="AlphaFoldDB" id="A0AAV8XZ57"/>
<accession>A0AAV8XZ57</accession>
<sequence>MRRSTRLHGRQFTIGIARHLTEKAVVGSWSRERTLSNYADIFDQHNPKLVIFMFILTMCRIE</sequence>
<dbReference type="Proteomes" id="UP001162162">
    <property type="component" value="Unassembled WGS sequence"/>
</dbReference>
<evidence type="ECO:0000313" key="1">
    <source>
        <dbReference type="EMBL" id="KAJ8943760.1"/>
    </source>
</evidence>
<protein>
    <submittedName>
        <fullName evidence="1">Uncharacterized protein</fullName>
    </submittedName>
</protein>